<protein>
    <recommendedName>
        <fullName evidence="3">Zinc-finger domain-containing protein</fullName>
    </recommendedName>
</protein>
<evidence type="ECO:0000313" key="1">
    <source>
        <dbReference type="EMBL" id="ACU35060.1"/>
    </source>
</evidence>
<reference evidence="1 2" key="1">
    <citation type="journal article" date="2009" name="Stand. Genomic Sci.">
        <title>Complete genome sequence of Actinosynnema mirum type strain (101).</title>
        <authorList>
            <person name="Land M."/>
            <person name="Lapidus A."/>
            <person name="Mayilraj S."/>
            <person name="Chen F."/>
            <person name="Copeland A."/>
            <person name="Del Rio T.G."/>
            <person name="Nolan M."/>
            <person name="Lucas S."/>
            <person name="Tice H."/>
            <person name="Cheng J.F."/>
            <person name="Chertkov O."/>
            <person name="Bruce D."/>
            <person name="Goodwin L."/>
            <person name="Pitluck S."/>
            <person name="Rohde M."/>
            <person name="Goker M."/>
            <person name="Pati A."/>
            <person name="Ivanova N."/>
            <person name="Mavromatis K."/>
            <person name="Chen A."/>
            <person name="Palaniappan K."/>
            <person name="Hauser L."/>
            <person name="Chang Y.J."/>
            <person name="Jeffries C.C."/>
            <person name="Brettin T."/>
            <person name="Detter J.C."/>
            <person name="Han C."/>
            <person name="Chain P."/>
            <person name="Tindall B.J."/>
            <person name="Bristow J."/>
            <person name="Eisen J.A."/>
            <person name="Markowitz V."/>
            <person name="Hugenholtz P."/>
            <person name="Kyrpides N.C."/>
            <person name="Klenk H.P."/>
        </authorList>
    </citation>
    <scope>NUCLEOTIDE SEQUENCE [LARGE SCALE GENOMIC DNA]</scope>
    <source>
        <strain evidence="2">ATCC 29888 / DSM 43827 / JCM 3225 / NBRC 14064 / NCIMB 13271 / NRRL B-12336 / IMRU 3971 / 101</strain>
    </source>
</reference>
<dbReference type="KEGG" id="ami:Amir_1104"/>
<dbReference type="OrthoDB" id="3556580at2"/>
<dbReference type="RefSeq" id="WP_012783722.1">
    <property type="nucleotide sequence ID" value="NC_013093.1"/>
</dbReference>
<gene>
    <name evidence="1" type="ordered locus">Amir_1104</name>
</gene>
<dbReference type="Pfam" id="PF16827">
    <property type="entry name" value="zf-HC3"/>
    <property type="match status" value="1"/>
</dbReference>
<dbReference type="AlphaFoldDB" id="C6WQ04"/>
<dbReference type="HOGENOM" id="CLU_188125_0_0_11"/>
<name>C6WQ04_ACTMD</name>
<dbReference type="EMBL" id="CP001630">
    <property type="protein sequence ID" value="ACU35060.1"/>
    <property type="molecule type" value="Genomic_DNA"/>
</dbReference>
<dbReference type="Proteomes" id="UP000002213">
    <property type="component" value="Chromosome"/>
</dbReference>
<sequence length="79" mass="8783">MGHRPFKWIPHDGGRHAIPINSNPGDDTQALCGVDVPKPTAPLPVLARCWPTCQSCDTAWREHEGIPAYPRSELSIRRT</sequence>
<evidence type="ECO:0000313" key="2">
    <source>
        <dbReference type="Proteomes" id="UP000002213"/>
    </source>
</evidence>
<keyword evidence="2" id="KW-1185">Reference proteome</keyword>
<accession>C6WQ04</accession>
<proteinExistence type="predicted"/>
<organism evidence="1 2">
    <name type="scientific">Actinosynnema mirum (strain ATCC 29888 / DSM 43827 / JCM 3225 / NBRC 14064 / NCIMB 13271 / NRRL B-12336 / IMRU 3971 / 101)</name>
    <dbReference type="NCBI Taxonomy" id="446462"/>
    <lineage>
        <taxon>Bacteria</taxon>
        <taxon>Bacillati</taxon>
        <taxon>Actinomycetota</taxon>
        <taxon>Actinomycetes</taxon>
        <taxon>Pseudonocardiales</taxon>
        <taxon>Pseudonocardiaceae</taxon>
        <taxon>Actinosynnema</taxon>
    </lineage>
</organism>
<dbReference type="STRING" id="446462.Amir_1104"/>
<evidence type="ECO:0008006" key="3">
    <source>
        <dbReference type="Google" id="ProtNLM"/>
    </source>
</evidence>
<dbReference type="InterPro" id="IPR031795">
    <property type="entry name" value="Zf-HC3"/>
</dbReference>